<protein>
    <submittedName>
        <fullName evidence="1">Uncharacterized protein</fullName>
    </submittedName>
</protein>
<proteinExistence type="predicted"/>
<comment type="caution">
    <text evidence="1">The sequence shown here is derived from an EMBL/GenBank/DDBJ whole genome shotgun (WGS) entry which is preliminary data.</text>
</comment>
<name>A0A2P5DZE5_PARAD</name>
<evidence type="ECO:0000313" key="1">
    <source>
        <dbReference type="EMBL" id="PON78668.1"/>
    </source>
</evidence>
<dbReference type="EMBL" id="JXTB01000008">
    <property type="protein sequence ID" value="PON78668.1"/>
    <property type="molecule type" value="Genomic_DNA"/>
</dbReference>
<reference evidence="2" key="1">
    <citation type="submission" date="2016-06" db="EMBL/GenBank/DDBJ databases">
        <title>Parallel loss of symbiosis genes in relatives of nitrogen-fixing non-legume Parasponia.</title>
        <authorList>
            <person name="Van Velzen R."/>
            <person name="Holmer R."/>
            <person name="Bu F."/>
            <person name="Rutten L."/>
            <person name="Van Zeijl A."/>
            <person name="Liu W."/>
            <person name="Santuari L."/>
            <person name="Cao Q."/>
            <person name="Sharma T."/>
            <person name="Shen D."/>
            <person name="Roswanjaya Y."/>
            <person name="Wardhani T."/>
            <person name="Kalhor M.S."/>
            <person name="Jansen J."/>
            <person name="Van den Hoogen J."/>
            <person name="Gungor B."/>
            <person name="Hartog M."/>
            <person name="Hontelez J."/>
            <person name="Verver J."/>
            <person name="Yang W.-C."/>
            <person name="Schijlen E."/>
            <person name="Repin R."/>
            <person name="Schilthuizen M."/>
            <person name="Schranz E."/>
            <person name="Heidstra R."/>
            <person name="Miyata K."/>
            <person name="Fedorova E."/>
            <person name="Kohlen W."/>
            <person name="Bisseling T."/>
            <person name="Smit S."/>
            <person name="Geurts R."/>
        </authorList>
    </citation>
    <scope>NUCLEOTIDE SEQUENCE [LARGE SCALE GENOMIC DNA]</scope>
    <source>
        <strain evidence="2">cv. WU1-14</strain>
    </source>
</reference>
<sequence>MADDFPFRWRELRIAFSPARDGGTMRGFVGVFRSRRVGASGTTATGGSVNEQWPMGAWEDLGKEQEEFGGFICNFQKL</sequence>
<dbReference type="AlphaFoldDB" id="A0A2P5DZE5"/>
<keyword evidence="2" id="KW-1185">Reference proteome</keyword>
<accession>A0A2P5DZE5</accession>
<gene>
    <name evidence="1" type="ORF">PanWU01x14_019260</name>
</gene>
<evidence type="ECO:0000313" key="2">
    <source>
        <dbReference type="Proteomes" id="UP000237105"/>
    </source>
</evidence>
<organism evidence="1 2">
    <name type="scientific">Parasponia andersonii</name>
    <name type="common">Sponia andersonii</name>
    <dbReference type="NCBI Taxonomy" id="3476"/>
    <lineage>
        <taxon>Eukaryota</taxon>
        <taxon>Viridiplantae</taxon>
        <taxon>Streptophyta</taxon>
        <taxon>Embryophyta</taxon>
        <taxon>Tracheophyta</taxon>
        <taxon>Spermatophyta</taxon>
        <taxon>Magnoliopsida</taxon>
        <taxon>eudicotyledons</taxon>
        <taxon>Gunneridae</taxon>
        <taxon>Pentapetalae</taxon>
        <taxon>rosids</taxon>
        <taxon>fabids</taxon>
        <taxon>Rosales</taxon>
        <taxon>Cannabaceae</taxon>
        <taxon>Parasponia</taxon>
    </lineage>
</organism>
<dbReference type="Proteomes" id="UP000237105">
    <property type="component" value="Unassembled WGS sequence"/>
</dbReference>